<evidence type="ECO:0000313" key="1">
    <source>
        <dbReference type="EMBL" id="GKX66446.1"/>
    </source>
</evidence>
<keyword evidence="2" id="KW-1185">Reference proteome</keyword>
<reference evidence="1" key="1">
    <citation type="journal article" date="2025" name="Int. J. Syst. Evol. Microbiol.">
        <title>Inconstantimicrobium mannanitabidum sp. nov., a novel member of the family Clostridiaceae isolated from anoxic soil under the treatment of reductive soil disinfestation.</title>
        <authorList>
            <person name="Ueki A."/>
            <person name="Tonouchi A."/>
            <person name="Honma S."/>
            <person name="Kaku N."/>
            <person name="Ueki K."/>
        </authorList>
    </citation>
    <scope>NUCLEOTIDE SEQUENCE</scope>
    <source>
        <strain evidence="1">TW13</strain>
    </source>
</reference>
<sequence length="217" mass="24607">MGFEVENMNVHFDKCASDYDRNFYEDLGMCEFYDEIEKQINICGEPKSILVLGCGTGLEIERIKHSATVTAIDISSGMLEELKKKELSSKVTLNTICNSYFDVSFADNNFDLVLSTYSLHHFTVQQKTELYKKIYKCLKPNACFINGDTVCNDKDTEINLLNNAMDIYEKKQLPFGSIHIDVPLALDTELALLSDAGFSNVSVERRWNKATLIKVVK</sequence>
<accession>A0ACB5RBL9</accession>
<gene>
    <name evidence="1" type="ORF">rsdtw13_17040</name>
</gene>
<name>A0ACB5RBL9_9CLOT</name>
<dbReference type="EMBL" id="BROD01000001">
    <property type="protein sequence ID" value="GKX66446.1"/>
    <property type="molecule type" value="Genomic_DNA"/>
</dbReference>
<dbReference type="Proteomes" id="UP001058074">
    <property type="component" value="Unassembled WGS sequence"/>
</dbReference>
<evidence type="ECO:0000313" key="2">
    <source>
        <dbReference type="Proteomes" id="UP001058074"/>
    </source>
</evidence>
<proteinExistence type="predicted"/>
<comment type="caution">
    <text evidence="1">The sequence shown here is derived from an EMBL/GenBank/DDBJ whole genome shotgun (WGS) entry which is preliminary data.</text>
</comment>
<protein>
    <submittedName>
        <fullName evidence="1">SAM-dependent methyltransferase</fullName>
    </submittedName>
</protein>
<keyword evidence="1" id="KW-0489">Methyltransferase</keyword>
<organism evidence="1 2">
    <name type="scientific">Inconstantimicrobium mannanitabidum</name>
    <dbReference type="NCBI Taxonomy" id="1604901"/>
    <lineage>
        <taxon>Bacteria</taxon>
        <taxon>Bacillati</taxon>
        <taxon>Bacillota</taxon>
        <taxon>Clostridia</taxon>
        <taxon>Eubacteriales</taxon>
        <taxon>Clostridiaceae</taxon>
        <taxon>Inconstantimicrobium</taxon>
    </lineage>
</organism>
<keyword evidence="1" id="KW-0808">Transferase</keyword>